<protein>
    <submittedName>
        <fullName evidence="2">Uncharacterized protein</fullName>
    </submittedName>
</protein>
<keyword evidence="1" id="KW-0732">Signal</keyword>
<dbReference type="AlphaFoldDB" id="R9NZ92"/>
<feature type="chain" id="PRO_5004478137" evidence="1">
    <location>
        <begin position="22"/>
        <end position="156"/>
    </location>
</feature>
<dbReference type="GeneID" id="24106932"/>
<keyword evidence="3" id="KW-1185">Reference proteome</keyword>
<reference evidence="3" key="1">
    <citation type="journal article" date="2013" name="Genome Announc.">
        <title>Draft genome sequence of the basidiomycetous yeast-like fungus Pseudozyma hubeiensis SY62, which produces an abundant amount of the biosurfactant mannosylerythritol lipids.</title>
        <authorList>
            <person name="Konishi M."/>
            <person name="Hatada Y."/>
            <person name="Horiuchi J."/>
        </authorList>
    </citation>
    <scope>NUCLEOTIDE SEQUENCE [LARGE SCALE GENOMIC DNA]</scope>
    <source>
        <strain evidence="3">SY62</strain>
    </source>
</reference>
<organism evidence="2 3">
    <name type="scientific">Pseudozyma hubeiensis (strain SY62)</name>
    <name type="common">Yeast</name>
    <dbReference type="NCBI Taxonomy" id="1305764"/>
    <lineage>
        <taxon>Eukaryota</taxon>
        <taxon>Fungi</taxon>
        <taxon>Dikarya</taxon>
        <taxon>Basidiomycota</taxon>
        <taxon>Ustilaginomycotina</taxon>
        <taxon>Ustilaginomycetes</taxon>
        <taxon>Ustilaginales</taxon>
        <taxon>Ustilaginaceae</taxon>
        <taxon>Pseudozyma</taxon>
    </lineage>
</organism>
<proteinExistence type="predicted"/>
<evidence type="ECO:0000313" key="3">
    <source>
        <dbReference type="Proteomes" id="UP000014071"/>
    </source>
</evidence>
<accession>R9NZ92</accession>
<dbReference type="eggNOG" id="ENOG502RE9X">
    <property type="taxonomic scope" value="Eukaryota"/>
</dbReference>
<feature type="signal peptide" evidence="1">
    <location>
        <begin position="1"/>
        <end position="21"/>
    </location>
</feature>
<dbReference type="RefSeq" id="XP_012187653.1">
    <property type="nucleotide sequence ID" value="XM_012332263.1"/>
</dbReference>
<evidence type="ECO:0000256" key="1">
    <source>
        <dbReference type="SAM" id="SignalP"/>
    </source>
</evidence>
<evidence type="ECO:0000313" key="2">
    <source>
        <dbReference type="EMBL" id="GAC94066.1"/>
    </source>
</evidence>
<dbReference type="HOGENOM" id="CLU_1687456_0_0_1"/>
<dbReference type="Proteomes" id="UP000014071">
    <property type="component" value="Unassembled WGS sequence"/>
</dbReference>
<dbReference type="OrthoDB" id="10393223at2759"/>
<gene>
    <name evidence="2" type="ORF">PHSY_001635</name>
</gene>
<sequence length="156" mass="17990">MRNTFRSILFFMFMAASHASAQNIPEVVDKFQDTRALYSSVQNMQLLLSKFELKDLRGFRVDPWHSFLKTRGEDVINEEWPKIRIPGKSYGKVRMLKQFVSNPASQDNFMTTDPVTKRIAARLVEEYAKHQNANDHIAAVNEHLRGPDDAAHLLID</sequence>
<dbReference type="EMBL" id="DF238782">
    <property type="protein sequence ID" value="GAC94066.1"/>
    <property type="molecule type" value="Genomic_DNA"/>
</dbReference>
<name>R9NZ92_PSEHS</name>